<evidence type="ECO:0000313" key="2">
    <source>
        <dbReference type="EMBL" id="PIM95420.1"/>
    </source>
</evidence>
<dbReference type="Pfam" id="PF11775">
    <property type="entry name" value="CobT_C"/>
    <property type="match status" value="1"/>
</dbReference>
<evidence type="ECO:0000259" key="1">
    <source>
        <dbReference type="Pfam" id="PF11775"/>
    </source>
</evidence>
<comment type="caution">
    <text evidence="2">The sequence shown here is derived from an EMBL/GenBank/DDBJ whole genome shotgun (WGS) entry which is preliminary data.</text>
</comment>
<reference evidence="2" key="1">
    <citation type="submission" date="2017-09" db="EMBL/GenBank/DDBJ databases">
        <authorList>
            <person name="Campbell M.A."/>
            <person name="Lukasik P."/>
            <person name="Simon C."/>
            <person name="McCutcheon J.P."/>
        </authorList>
    </citation>
    <scope>NUCLEOTIDE SEQUENCE [LARGE SCALE GENOMIC DNA]</scope>
    <source>
        <strain evidence="2">MAGNEO</strain>
    </source>
</reference>
<gene>
    <name evidence="2" type="primary">cobT</name>
    <name evidence="2" type="ORF">magneo_192</name>
</gene>
<organism evidence="2 3">
    <name type="scientific">Candidatus Hodgkinia cicadicola</name>
    <dbReference type="NCBI Taxonomy" id="573658"/>
    <lineage>
        <taxon>Bacteria</taxon>
        <taxon>Pseudomonadati</taxon>
        <taxon>Pseudomonadota</taxon>
        <taxon>Alphaproteobacteria</taxon>
        <taxon>Hyphomicrobiales</taxon>
        <taxon>Candidatus Hodgkinia</taxon>
    </lineage>
</organism>
<feature type="domain" description="Cobalamin biosynthesis protein CobT VWA" evidence="1">
    <location>
        <begin position="139"/>
        <end position="274"/>
    </location>
</feature>
<sequence length="302" mass="35917">MFHKMYLTLDTTSAILLATSLKQIYKYILLQTLLPTINSIRSEDNQSNHHYILTKSLKYKIYTNRFDKILNLTKNINNKSHETTKAIQVINKNFLHYAFYNLSDIYTKHTIEIKQEPRRLRLIIDKSLSTSNKFILVTKFIKRISVLFDDIEIICYTTRHWMGGNSLKYWEQTKSLQPGRINDLFHVKHNYENELHEKSTLKNTYHYNPKENIDGETLLKFCNHYKTNILICDNNPADYTTTKLNKSELLNHHMNNVIKLLNKTNIKIFIININETNLHNWFNLNKHTSKKELNKLITQLTR</sequence>
<keyword evidence="2" id="KW-0436">Ligase</keyword>
<dbReference type="Proteomes" id="UP000228684">
    <property type="component" value="Unassembled WGS sequence"/>
</dbReference>
<dbReference type="EC" id="6.6.1.2" evidence="2"/>
<protein>
    <submittedName>
        <fullName evidence="2">Aerobic cobaltochelatase subunit CobT</fullName>
        <ecNumber evidence="2">6.6.1.2</ecNumber>
    </submittedName>
</protein>
<keyword evidence="3" id="KW-1185">Reference proteome</keyword>
<accession>A0ABX4MFF7</accession>
<dbReference type="GO" id="GO:0051116">
    <property type="term" value="F:cobaltochelatase activity"/>
    <property type="evidence" value="ECO:0007669"/>
    <property type="project" value="UniProtKB-EC"/>
</dbReference>
<dbReference type="InterPro" id="IPR025861">
    <property type="entry name" value="CobT_VWA_dom"/>
</dbReference>
<proteinExistence type="predicted"/>
<dbReference type="EMBL" id="NXGM01000036">
    <property type="protein sequence ID" value="PIM95420.1"/>
    <property type="molecule type" value="Genomic_DNA"/>
</dbReference>
<evidence type="ECO:0000313" key="3">
    <source>
        <dbReference type="Proteomes" id="UP000228684"/>
    </source>
</evidence>
<name>A0ABX4MFF7_9HYPH</name>